<dbReference type="EMBL" id="RCHU02000003">
    <property type="protein sequence ID" value="KAL3599735.1"/>
    <property type="molecule type" value="Genomic_DNA"/>
</dbReference>
<protein>
    <submittedName>
        <fullName evidence="1">Uncharacterized protein</fullName>
    </submittedName>
</protein>
<evidence type="ECO:0000313" key="2">
    <source>
        <dbReference type="Proteomes" id="UP000309997"/>
    </source>
</evidence>
<evidence type="ECO:0000313" key="1">
    <source>
        <dbReference type="EMBL" id="KAL3599735.1"/>
    </source>
</evidence>
<name>A0ACC4CP07_POPAL</name>
<dbReference type="Proteomes" id="UP000309997">
    <property type="component" value="Unassembled WGS sequence"/>
</dbReference>
<gene>
    <name evidence="1" type="ORF">D5086_007653</name>
</gene>
<proteinExistence type="predicted"/>
<sequence length="600" mass="67527">MESDLQHQHHFLHGHNQHQQVHQKQMNSGLTRYQSAPSSYFSSNLDRDFCEEFLNRPTSPETERIFARFLASSGGNTENIPGSNLCEIKQDSPVKESVSQINQQHQMMASMNNHSSDTRLHQHQHQQHQQGNYSASQGFYQSRSKPPLPDHNPGSGMNYRSTNLTGLERLPSMKPSSGNNPNLVRHSSSPAGLFSNINIEFENGYAVLRGMGDLGAGNRDTTYSAAGRPPSSPGIRSTIAEMGNKNMGENSPDSGGFGETPGNNYDYPIGSWDDSAVMSTGSKRQLTDDDRTLSGLNSSGTQNEEAGNRPPMLAHHLSLPKTSAEMSTIENFLQFQDSVPCKIRAKRGCATHPRSIAERVRRTRISERMRKLQDLVPNMDKQTNTSDMLDLAVDYIKDLQRQFKMLDLAVDYQDKLWHVMKKVDPIWDKRRLTSQSVLNLAMSSTKIDDSYVPILLTASNAVLRHGIVLLKRGTETWENGGSREAVAMIILLVCPLDSGSFLRCLLVPINDHRKLRMNFLCENYKMLEVSPFLHLLVSGEKFTLISRLQQTVQYVADLLNFAVDYLFYLTREVEQHIDPRTLLCAQAAETRNPYVFIWPA</sequence>
<organism evidence="1 2">
    <name type="scientific">Populus alba</name>
    <name type="common">White poplar</name>
    <dbReference type="NCBI Taxonomy" id="43335"/>
    <lineage>
        <taxon>Eukaryota</taxon>
        <taxon>Viridiplantae</taxon>
        <taxon>Streptophyta</taxon>
        <taxon>Embryophyta</taxon>
        <taxon>Tracheophyta</taxon>
        <taxon>Spermatophyta</taxon>
        <taxon>Magnoliopsida</taxon>
        <taxon>eudicotyledons</taxon>
        <taxon>Gunneridae</taxon>
        <taxon>Pentapetalae</taxon>
        <taxon>rosids</taxon>
        <taxon>fabids</taxon>
        <taxon>Malpighiales</taxon>
        <taxon>Salicaceae</taxon>
        <taxon>Saliceae</taxon>
        <taxon>Populus</taxon>
    </lineage>
</organism>
<accession>A0ACC4CP07</accession>
<comment type="caution">
    <text evidence="1">The sequence shown here is derived from an EMBL/GenBank/DDBJ whole genome shotgun (WGS) entry which is preliminary data.</text>
</comment>
<reference evidence="1 2" key="1">
    <citation type="journal article" date="2024" name="Plant Biotechnol. J.">
        <title>Genome and CRISPR/Cas9 system of a widespread forest tree (Populus alba) in the world.</title>
        <authorList>
            <person name="Liu Y.J."/>
            <person name="Jiang P.F."/>
            <person name="Han X.M."/>
            <person name="Li X.Y."/>
            <person name="Wang H.M."/>
            <person name="Wang Y.J."/>
            <person name="Wang X.X."/>
            <person name="Zeng Q.Y."/>
        </authorList>
    </citation>
    <scope>NUCLEOTIDE SEQUENCE [LARGE SCALE GENOMIC DNA]</scope>
    <source>
        <strain evidence="2">cv. PAL-ZL1</strain>
    </source>
</reference>
<keyword evidence="2" id="KW-1185">Reference proteome</keyword>